<dbReference type="InterPro" id="IPR036162">
    <property type="entry name" value="Resolvase-like_N_sf"/>
</dbReference>
<sequence>MTSTNARRAAIYTRISLDASGDGLGVTRQEEDARAIVSSRGWEVAGVWSDNSISASDARKVRPGYDALVKAYDAGAFDALVCYDLDRLTRQPRQLEDWIDAAEASGLALVTTNGEADLTTDAGRLFARIKAAVARAEVERKSARQKRAEIQRARSGKAPVKGHRLTGYELGGRVIESEAAIVRRIFAEFLAGGAVHGIATRLETEGVPTRSGRRWNPATVTTILKNPRYVGRVVYDGQVLEGVVGQWEPIIDSADFDLVQAKFNDPARKALKVSTARKHLGSGLYRCAECGGPMKLKGGRSYQCLGHVSRLQAVVDDYVLEVIAERLRQADASELLAPEEADLEPLVAEAERLRSRIAVVDEEYMADLIDARLRRDKVARLQAELTELDGKLASHRTGSALGGVLASPDPAAAFLSSGLMAQRAIIDSLAEVRLHRGVKGRNVFDPESVSVIWRGTD</sequence>
<evidence type="ECO:0000313" key="4">
    <source>
        <dbReference type="EMBL" id="EGD55177.1"/>
    </source>
</evidence>
<feature type="coiled-coil region" evidence="1">
    <location>
        <begin position="126"/>
        <end position="153"/>
    </location>
</feature>
<dbReference type="GO" id="GO:0003677">
    <property type="term" value="F:DNA binding"/>
    <property type="evidence" value="ECO:0007669"/>
    <property type="project" value="InterPro"/>
</dbReference>
<dbReference type="EMBL" id="AEUD01000007">
    <property type="protein sequence ID" value="EGD55177.1"/>
    <property type="molecule type" value="Genomic_DNA"/>
</dbReference>
<dbReference type="Proteomes" id="UP000035065">
    <property type="component" value="Unassembled WGS sequence"/>
</dbReference>
<organism evidence="4 5">
    <name type="scientific">Gordonia neofelifaecis NRRL B-59395</name>
    <dbReference type="NCBI Taxonomy" id="644548"/>
    <lineage>
        <taxon>Bacteria</taxon>
        <taxon>Bacillati</taxon>
        <taxon>Actinomycetota</taxon>
        <taxon>Actinomycetes</taxon>
        <taxon>Mycobacteriales</taxon>
        <taxon>Gordoniaceae</taxon>
        <taxon>Gordonia</taxon>
    </lineage>
</organism>
<dbReference type="PANTHER" id="PTHR30461:SF23">
    <property type="entry name" value="DNA RECOMBINASE-RELATED"/>
    <property type="match status" value="1"/>
</dbReference>
<dbReference type="Gene3D" id="3.90.1750.20">
    <property type="entry name" value="Putative Large Serine Recombinase, Chain B, Domain 2"/>
    <property type="match status" value="1"/>
</dbReference>
<dbReference type="PROSITE" id="PS51736">
    <property type="entry name" value="RECOMBINASES_3"/>
    <property type="match status" value="1"/>
</dbReference>
<evidence type="ECO:0000256" key="1">
    <source>
        <dbReference type="SAM" id="Coils"/>
    </source>
</evidence>
<dbReference type="Gene3D" id="3.40.50.1390">
    <property type="entry name" value="Resolvase, N-terminal catalytic domain"/>
    <property type="match status" value="1"/>
</dbReference>
<feature type="domain" description="Resolvase/invertase-type recombinase catalytic" evidence="2">
    <location>
        <begin position="8"/>
        <end position="156"/>
    </location>
</feature>
<dbReference type="PANTHER" id="PTHR30461">
    <property type="entry name" value="DNA-INVERTASE FROM LAMBDOID PROPHAGE"/>
    <property type="match status" value="1"/>
</dbReference>
<dbReference type="InterPro" id="IPR006119">
    <property type="entry name" value="Resolv_N"/>
</dbReference>
<dbReference type="Pfam" id="PF07508">
    <property type="entry name" value="Recombinase"/>
    <property type="match status" value="1"/>
</dbReference>
<keyword evidence="5" id="KW-1185">Reference proteome</keyword>
<feature type="domain" description="Recombinase" evidence="3">
    <location>
        <begin position="160"/>
        <end position="269"/>
    </location>
</feature>
<accession>F1YJE4</accession>
<evidence type="ECO:0000259" key="3">
    <source>
        <dbReference type="PROSITE" id="PS51737"/>
    </source>
</evidence>
<dbReference type="Pfam" id="PF00239">
    <property type="entry name" value="Resolvase"/>
    <property type="match status" value="1"/>
</dbReference>
<dbReference type="GO" id="GO:0000150">
    <property type="term" value="F:DNA strand exchange activity"/>
    <property type="evidence" value="ECO:0007669"/>
    <property type="project" value="InterPro"/>
</dbReference>
<dbReference type="InterPro" id="IPR011109">
    <property type="entry name" value="DNA_bind_recombinase_dom"/>
</dbReference>
<dbReference type="CDD" id="cd00338">
    <property type="entry name" value="Ser_Recombinase"/>
    <property type="match status" value="1"/>
</dbReference>
<proteinExistence type="predicted"/>
<dbReference type="PROSITE" id="PS51737">
    <property type="entry name" value="RECOMBINASE_DNA_BIND"/>
    <property type="match status" value="1"/>
</dbReference>
<dbReference type="InterPro" id="IPR038109">
    <property type="entry name" value="DNA_bind_recomb_sf"/>
</dbReference>
<dbReference type="eggNOG" id="COG1961">
    <property type="taxonomic scope" value="Bacteria"/>
</dbReference>
<dbReference type="SUPFAM" id="SSF53041">
    <property type="entry name" value="Resolvase-like"/>
    <property type="match status" value="1"/>
</dbReference>
<name>F1YJE4_9ACTN</name>
<dbReference type="AlphaFoldDB" id="F1YJE4"/>
<dbReference type="SMART" id="SM00857">
    <property type="entry name" value="Resolvase"/>
    <property type="match status" value="1"/>
</dbReference>
<dbReference type="OrthoDB" id="4500247at2"/>
<dbReference type="InterPro" id="IPR050639">
    <property type="entry name" value="SSR_resolvase"/>
</dbReference>
<evidence type="ECO:0000313" key="5">
    <source>
        <dbReference type="Proteomes" id="UP000035065"/>
    </source>
</evidence>
<reference evidence="4 5" key="1">
    <citation type="journal article" date="2011" name="J. Bacteriol.">
        <title>Draft Genome Sequence of Gordonia neofelifaecis NRRL B-59395, a Cholesterol-Degrading Actinomycete.</title>
        <authorList>
            <person name="Ge F."/>
            <person name="Li W."/>
            <person name="Chen G."/>
            <person name="Liu Y."/>
            <person name="Zhang G."/>
            <person name="Yong B."/>
            <person name="Wang Q."/>
            <person name="Wang N."/>
            <person name="Huang Z."/>
            <person name="Li W."/>
            <person name="Wang J."/>
            <person name="Wu C."/>
            <person name="Xie Q."/>
            <person name="Liu G."/>
        </authorList>
    </citation>
    <scope>NUCLEOTIDE SEQUENCE [LARGE SCALE GENOMIC DNA]</scope>
    <source>
        <strain evidence="4 5">NRRL B-59395</strain>
    </source>
</reference>
<dbReference type="RefSeq" id="WP_009679205.1">
    <property type="nucleotide sequence ID" value="NZ_AEUD01000007.1"/>
</dbReference>
<evidence type="ECO:0000259" key="2">
    <source>
        <dbReference type="PROSITE" id="PS51736"/>
    </source>
</evidence>
<comment type="caution">
    <text evidence="4">The sequence shown here is derived from an EMBL/GenBank/DDBJ whole genome shotgun (WGS) entry which is preliminary data.</text>
</comment>
<keyword evidence="1" id="KW-0175">Coiled coil</keyword>
<gene>
    <name evidence="4" type="ORF">SCNU_09904</name>
</gene>
<protein>
    <submittedName>
        <fullName evidence="4">Recombinase</fullName>
    </submittedName>
</protein>